<organism evidence="2 3">
    <name type="scientific">Paenibacillus typhae</name>
    <dbReference type="NCBI Taxonomy" id="1174501"/>
    <lineage>
        <taxon>Bacteria</taxon>
        <taxon>Bacillati</taxon>
        <taxon>Bacillota</taxon>
        <taxon>Bacilli</taxon>
        <taxon>Bacillales</taxon>
        <taxon>Paenibacillaceae</taxon>
        <taxon>Paenibacillus</taxon>
    </lineage>
</organism>
<evidence type="ECO:0000256" key="1">
    <source>
        <dbReference type="SAM" id="MobiDB-lite"/>
    </source>
</evidence>
<sequence>MDKMDYKKAYKELYQPKTVPGVVDVPEMTFIQVDGQGDPNEPGGRIPAGCRNSLCAVLYDQNGSQKRTCSRRLLRVRRASAGGPVVAGGYSRSGLHPKGQVLLDRDDPSA</sequence>
<evidence type="ECO:0000313" key="3">
    <source>
        <dbReference type="Proteomes" id="UP000199050"/>
    </source>
</evidence>
<gene>
    <name evidence="2" type="ORF">SAMN05216192_1208</name>
</gene>
<dbReference type="STRING" id="1174501.SAMN05216192_1208"/>
<dbReference type="EMBL" id="FNDX01000020">
    <property type="protein sequence ID" value="SDJ59727.1"/>
    <property type="molecule type" value="Genomic_DNA"/>
</dbReference>
<dbReference type="Gene3D" id="3.20.80.10">
    <property type="entry name" value="Regulatory factor, effector binding domain"/>
    <property type="match status" value="1"/>
</dbReference>
<name>A0A1G8V1J5_9BACL</name>
<proteinExistence type="predicted"/>
<dbReference type="AlphaFoldDB" id="A0A1G8V1J5"/>
<reference evidence="3" key="1">
    <citation type="submission" date="2016-10" db="EMBL/GenBank/DDBJ databases">
        <authorList>
            <person name="Varghese N."/>
            <person name="Submissions S."/>
        </authorList>
    </citation>
    <scope>NUCLEOTIDE SEQUENCE [LARGE SCALE GENOMIC DNA]</scope>
    <source>
        <strain evidence="3">CGMCC 1.11012</strain>
    </source>
</reference>
<keyword evidence="3" id="KW-1185">Reference proteome</keyword>
<dbReference type="Proteomes" id="UP000199050">
    <property type="component" value="Unassembled WGS sequence"/>
</dbReference>
<accession>A0A1G8V1J5</accession>
<feature type="region of interest" description="Disordered" evidence="1">
    <location>
        <begin position="83"/>
        <end position="110"/>
    </location>
</feature>
<dbReference type="InterPro" id="IPR011256">
    <property type="entry name" value="Reg_factor_effector_dom_sf"/>
</dbReference>
<protein>
    <submittedName>
        <fullName evidence="2">Uncharacterized protein</fullName>
    </submittedName>
</protein>
<evidence type="ECO:0000313" key="2">
    <source>
        <dbReference type="EMBL" id="SDJ59727.1"/>
    </source>
</evidence>